<comment type="caution">
    <text evidence="3">The sequence shown here is derived from an EMBL/GenBank/DDBJ whole genome shotgun (WGS) entry which is preliminary data.</text>
</comment>
<organism evidence="3 4">
    <name type="scientific">Arthrobacter cheniae</name>
    <dbReference type="NCBI Taxonomy" id="1258888"/>
    <lineage>
        <taxon>Bacteria</taxon>
        <taxon>Bacillati</taxon>
        <taxon>Actinomycetota</taxon>
        <taxon>Actinomycetes</taxon>
        <taxon>Micrococcales</taxon>
        <taxon>Micrococcaceae</taxon>
        <taxon>Arthrobacter</taxon>
    </lineage>
</organism>
<evidence type="ECO:0000259" key="2">
    <source>
        <dbReference type="Pfam" id="PF01656"/>
    </source>
</evidence>
<dbReference type="AlphaFoldDB" id="A0A3A5M5K9"/>
<feature type="domain" description="CobQ/CobB/MinD/ParA nucleotide binding" evidence="2">
    <location>
        <begin position="75"/>
        <end position="118"/>
    </location>
</feature>
<dbReference type="PANTHER" id="PTHR43384">
    <property type="entry name" value="SEPTUM SITE-DETERMINING PROTEIN MIND HOMOLOG, CHLOROPLASTIC-RELATED"/>
    <property type="match status" value="1"/>
</dbReference>
<dbReference type="InterPro" id="IPR027417">
    <property type="entry name" value="P-loop_NTPase"/>
</dbReference>
<dbReference type="InterPro" id="IPR050625">
    <property type="entry name" value="ParA/MinD_ATPase"/>
</dbReference>
<dbReference type="GO" id="GO:0009898">
    <property type="term" value="C:cytoplasmic side of plasma membrane"/>
    <property type="evidence" value="ECO:0007669"/>
    <property type="project" value="TreeGrafter"/>
</dbReference>
<gene>
    <name evidence="3" type="ORF">D6T63_06545</name>
</gene>
<dbReference type="SUPFAM" id="SSF52540">
    <property type="entry name" value="P-loop containing nucleoside triphosphate hydrolases"/>
    <property type="match status" value="1"/>
</dbReference>
<evidence type="ECO:0000313" key="3">
    <source>
        <dbReference type="EMBL" id="RJT80861.1"/>
    </source>
</evidence>
<dbReference type="PANTHER" id="PTHR43384:SF14">
    <property type="entry name" value="ESX-1 SECRETION-ASSOCIATED PROTEIN ESPI"/>
    <property type="match status" value="1"/>
</dbReference>
<dbReference type="GO" id="GO:0051782">
    <property type="term" value="P:negative regulation of cell division"/>
    <property type="evidence" value="ECO:0007669"/>
    <property type="project" value="TreeGrafter"/>
</dbReference>
<dbReference type="GO" id="GO:0005524">
    <property type="term" value="F:ATP binding"/>
    <property type="evidence" value="ECO:0007669"/>
    <property type="project" value="TreeGrafter"/>
</dbReference>
<proteinExistence type="predicted"/>
<feature type="compositionally biased region" description="Basic and acidic residues" evidence="1">
    <location>
        <begin position="8"/>
        <end position="21"/>
    </location>
</feature>
<dbReference type="GO" id="GO:0005829">
    <property type="term" value="C:cytosol"/>
    <property type="evidence" value="ECO:0007669"/>
    <property type="project" value="TreeGrafter"/>
</dbReference>
<accession>A0A3A5M5K9</accession>
<dbReference type="GO" id="GO:0016887">
    <property type="term" value="F:ATP hydrolysis activity"/>
    <property type="evidence" value="ECO:0007669"/>
    <property type="project" value="TreeGrafter"/>
</dbReference>
<protein>
    <recommendedName>
        <fullName evidence="2">CobQ/CobB/MinD/ParA nucleotide binding domain-containing protein</fullName>
    </recommendedName>
</protein>
<sequence>MSAMTTSTERRTTRTDPFETPEERLRRVLRTRPADGALRTLAHNVTDLFRSDAYVEELTRAAAGTQVPVTTGRRIAVVGSRGGAGKTTTAALLARVFAALRSDTIAAVDAGTGLGTLSLRLGLDSAPTAADLAAAEPATTVEELSRTMGRAQENLLIAGSGAGRTAEPPLTGTDNERASRLARTISRFCPVTVYDCGTGMHFAPALWSLDQAHAALFVTPATVAGVEDALAVAYRRPEAGEPGHVPMLVVVVSVDDNAALDAGRQAKRLSDAGIPAVHIDYDRHLAAGVELDLGLLARKTRLQVSALASRALALAIDGRAG</sequence>
<dbReference type="InterPro" id="IPR002586">
    <property type="entry name" value="CobQ/CobB/MinD/ParA_Nub-bd_dom"/>
</dbReference>
<dbReference type="Proteomes" id="UP000272560">
    <property type="component" value="Unassembled WGS sequence"/>
</dbReference>
<reference evidence="3 4" key="1">
    <citation type="submission" date="2018-09" db="EMBL/GenBank/DDBJ databases">
        <title>Novel species of Arthrobacter.</title>
        <authorList>
            <person name="Liu Q."/>
            <person name="Xin Y.-H."/>
        </authorList>
    </citation>
    <scope>NUCLEOTIDE SEQUENCE [LARGE SCALE GENOMIC DNA]</scope>
    <source>
        <strain evidence="3 4">Hz2</strain>
    </source>
</reference>
<dbReference type="EMBL" id="QZVT01000003">
    <property type="protein sequence ID" value="RJT80861.1"/>
    <property type="molecule type" value="Genomic_DNA"/>
</dbReference>
<dbReference type="Pfam" id="PF01656">
    <property type="entry name" value="CbiA"/>
    <property type="match status" value="1"/>
</dbReference>
<keyword evidence="4" id="KW-1185">Reference proteome</keyword>
<evidence type="ECO:0000256" key="1">
    <source>
        <dbReference type="SAM" id="MobiDB-lite"/>
    </source>
</evidence>
<name>A0A3A5M5K9_9MICC</name>
<feature type="region of interest" description="Disordered" evidence="1">
    <location>
        <begin position="1"/>
        <end position="21"/>
    </location>
</feature>
<evidence type="ECO:0000313" key="4">
    <source>
        <dbReference type="Proteomes" id="UP000272560"/>
    </source>
</evidence>
<dbReference type="Gene3D" id="3.40.50.300">
    <property type="entry name" value="P-loop containing nucleotide triphosphate hydrolases"/>
    <property type="match status" value="1"/>
</dbReference>